<evidence type="ECO:0000313" key="12">
    <source>
        <dbReference type="Proteomes" id="UP000634308"/>
    </source>
</evidence>
<dbReference type="InterPro" id="IPR001882">
    <property type="entry name" value="Biotin_BS"/>
</dbReference>
<dbReference type="EMBL" id="BMQM01000005">
    <property type="protein sequence ID" value="GGR52264.1"/>
    <property type="molecule type" value="Genomic_DNA"/>
</dbReference>
<feature type="compositionally biased region" description="Pro residues" evidence="9">
    <location>
        <begin position="63"/>
        <end position="74"/>
    </location>
</feature>
<dbReference type="InterPro" id="IPR011053">
    <property type="entry name" value="Single_hybrid_motif"/>
</dbReference>
<keyword evidence="6 8" id="KW-0275">Fatty acid biosynthesis</keyword>
<evidence type="ECO:0000256" key="1">
    <source>
        <dbReference type="ARBA" id="ARBA00005194"/>
    </source>
</evidence>
<dbReference type="PROSITE" id="PS00188">
    <property type="entry name" value="BIOTIN"/>
    <property type="match status" value="1"/>
</dbReference>
<keyword evidence="7 8" id="KW-0092">Biotin</keyword>
<dbReference type="NCBIfam" id="TIGR00531">
    <property type="entry name" value="BCCP"/>
    <property type="match status" value="1"/>
</dbReference>
<comment type="pathway">
    <text evidence="1 8">Lipid metabolism; fatty acid biosynthesis.</text>
</comment>
<evidence type="ECO:0000256" key="8">
    <source>
        <dbReference type="RuleBase" id="RU364072"/>
    </source>
</evidence>
<evidence type="ECO:0000313" key="11">
    <source>
        <dbReference type="EMBL" id="GGR52264.1"/>
    </source>
</evidence>
<sequence length="181" mass="18693">MNPNDLKQILDALTYADVREFSLRTGSFDLSLKRGPQAFAAPAQQPTPAPLAAPMPANAPAFAPMPAPAAPAPQPQDSAPAPAQAAPTPAPAPAEVPAEKPASKGTPVKAPIVGTFYASSSPDAAPYVKVGDTVAAGQVLCIIEAMKLMNEIEAEQGGTIREILVKNAEPVEYGQTLFIIE</sequence>
<dbReference type="PANTHER" id="PTHR45266:SF3">
    <property type="entry name" value="OXALOACETATE DECARBOXYLASE ALPHA CHAIN"/>
    <property type="match status" value="1"/>
</dbReference>
<dbReference type="RefSeq" id="WP_189064087.1">
    <property type="nucleotide sequence ID" value="NZ_BMQM01000005.1"/>
</dbReference>
<comment type="function">
    <text evidence="8">This protein is a component of the acetyl coenzyme A carboxylase complex; first, biotin carboxylase catalyzes the carboxylation of the carrier protein and then the transcarboxylase transfers the carboxyl group to form malonyl-CoA.</text>
</comment>
<dbReference type="SUPFAM" id="SSF51230">
    <property type="entry name" value="Single hybrid motif"/>
    <property type="match status" value="1"/>
</dbReference>
<dbReference type="PANTHER" id="PTHR45266">
    <property type="entry name" value="OXALOACETATE DECARBOXYLASE ALPHA CHAIN"/>
    <property type="match status" value="1"/>
</dbReference>
<evidence type="ECO:0000259" key="10">
    <source>
        <dbReference type="PROSITE" id="PS50968"/>
    </source>
</evidence>
<dbReference type="InterPro" id="IPR001249">
    <property type="entry name" value="AcCoA_biotinCC"/>
</dbReference>
<evidence type="ECO:0000256" key="7">
    <source>
        <dbReference type="ARBA" id="ARBA00023267"/>
    </source>
</evidence>
<dbReference type="CDD" id="cd06850">
    <property type="entry name" value="biotinyl_domain"/>
    <property type="match status" value="1"/>
</dbReference>
<dbReference type="PROSITE" id="PS50968">
    <property type="entry name" value="BIOTINYL_LIPOYL"/>
    <property type="match status" value="1"/>
</dbReference>
<evidence type="ECO:0000256" key="6">
    <source>
        <dbReference type="ARBA" id="ARBA00023160"/>
    </source>
</evidence>
<dbReference type="Pfam" id="PF00364">
    <property type="entry name" value="Biotin_lipoyl"/>
    <property type="match status" value="1"/>
</dbReference>
<gene>
    <name evidence="11" type="ORF">GCM10008959_12080</name>
</gene>
<evidence type="ECO:0000256" key="4">
    <source>
        <dbReference type="ARBA" id="ARBA00022832"/>
    </source>
</evidence>
<name>A0ABQ2RT32_9DEIO</name>
<evidence type="ECO:0000256" key="9">
    <source>
        <dbReference type="SAM" id="MobiDB-lite"/>
    </source>
</evidence>
<evidence type="ECO:0000256" key="3">
    <source>
        <dbReference type="ARBA" id="ARBA00022516"/>
    </source>
</evidence>
<dbReference type="Gene3D" id="2.40.50.100">
    <property type="match status" value="1"/>
</dbReference>
<reference evidence="12" key="1">
    <citation type="journal article" date="2019" name="Int. J. Syst. Evol. Microbiol.">
        <title>The Global Catalogue of Microorganisms (GCM) 10K type strain sequencing project: providing services to taxonomists for standard genome sequencing and annotation.</title>
        <authorList>
            <consortium name="The Broad Institute Genomics Platform"/>
            <consortium name="The Broad Institute Genome Sequencing Center for Infectious Disease"/>
            <person name="Wu L."/>
            <person name="Ma J."/>
        </authorList>
    </citation>
    <scope>NUCLEOTIDE SEQUENCE [LARGE SCALE GENOMIC DNA]</scope>
    <source>
        <strain evidence="12">JCM 31404</strain>
    </source>
</reference>
<dbReference type="Proteomes" id="UP000634308">
    <property type="component" value="Unassembled WGS sequence"/>
</dbReference>
<feature type="domain" description="Lipoyl-binding" evidence="10">
    <location>
        <begin position="105"/>
        <end position="181"/>
    </location>
</feature>
<accession>A0ABQ2RT32</accession>
<comment type="caution">
    <text evidence="11">The sequence shown here is derived from an EMBL/GenBank/DDBJ whole genome shotgun (WGS) entry which is preliminary data.</text>
</comment>
<proteinExistence type="predicted"/>
<feature type="region of interest" description="Disordered" evidence="9">
    <location>
        <begin position="39"/>
        <end position="105"/>
    </location>
</feature>
<feature type="compositionally biased region" description="Low complexity" evidence="9">
    <location>
        <begin position="75"/>
        <end position="87"/>
    </location>
</feature>
<keyword evidence="12" id="KW-1185">Reference proteome</keyword>
<evidence type="ECO:0000256" key="5">
    <source>
        <dbReference type="ARBA" id="ARBA00023098"/>
    </source>
</evidence>
<evidence type="ECO:0000256" key="2">
    <source>
        <dbReference type="ARBA" id="ARBA00017562"/>
    </source>
</evidence>
<keyword evidence="4 8" id="KW-0276">Fatty acid metabolism</keyword>
<protein>
    <recommendedName>
        <fullName evidence="2 8">Biotin carboxyl carrier protein of acetyl-CoA carboxylase</fullName>
    </recommendedName>
</protein>
<dbReference type="InterPro" id="IPR050709">
    <property type="entry name" value="Biotin_Carboxyl_Carrier/Decarb"/>
</dbReference>
<organism evidence="11 12">
    <name type="scientific">Deinococcus seoulensis</name>
    <dbReference type="NCBI Taxonomy" id="1837379"/>
    <lineage>
        <taxon>Bacteria</taxon>
        <taxon>Thermotogati</taxon>
        <taxon>Deinococcota</taxon>
        <taxon>Deinococci</taxon>
        <taxon>Deinococcales</taxon>
        <taxon>Deinococcaceae</taxon>
        <taxon>Deinococcus</taxon>
    </lineage>
</organism>
<dbReference type="PRINTS" id="PR01071">
    <property type="entry name" value="ACOABIOTINCC"/>
</dbReference>
<keyword evidence="5 8" id="KW-0443">Lipid metabolism</keyword>
<keyword evidence="3 8" id="KW-0444">Lipid biosynthesis</keyword>
<dbReference type="InterPro" id="IPR000089">
    <property type="entry name" value="Biotin_lipoyl"/>
</dbReference>